<dbReference type="STRING" id="471856.Jden_2354"/>
<proteinExistence type="inferred from homology"/>
<sequence>MRSRRSACVVAVIACLVLSGCGPAPVVAAADGSVMTSQVTLAGFAVSKSAHESARVAFADTEQGSGVAWASSYGPSGDQSRAVASGLPADVVHVSIPDDIERLVAAGRVSPQWSDGEDAGVLASSVVVFVVRRGNPKNITDWEDLTRADVSVVTPNPGASGAARWNIVAAWASQIAAGGSPEEADAFVGEVMSRVATLPSSSRDATTAFSAGTGDVLLSYENEAIAARQHGVDVDYVIPPSTVRIDTPGAVTIGAPQAASDYLAFARSDAGQRAFAVEGFRPFGDADWVSSLVVPGAMDPHDPFPTPATLLTVDDVGGWDVVTQRLFAADGVVARLQREAGGAS</sequence>
<organism evidence="7 8">
    <name type="scientific">Jonesia denitrificans (strain ATCC 14870 / DSM 20603 / BCRC 15368 / CIP 55.134 / JCM 11481 / NBRC 15587 / NCTC 10816 / Prevot 55134)</name>
    <name type="common">Listeria denitrificans</name>
    <dbReference type="NCBI Taxonomy" id="471856"/>
    <lineage>
        <taxon>Bacteria</taxon>
        <taxon>Bacillati</taxon>
        <taxon>Actinomycetota</taxon>
        <taxon>Actinomycetes</taxon>
        <taxon>Micrococcales</taxon>
        <taxon>Jonesiaceae</taxon>
        <taxon>Jonesia</taxon>
    </lineage>
</organism>
<evidence type="ECO:0000313" key="7">
    <source>
        <dbReference type="EMBL" id="ACV09988.1"/>
    </source>
</evidence>
<dbReference type="GO" id="GO:0042597">
    <property type="term" value="C:periplasmic space"/>
    <property type="evidence" value="ECO:0007669"/>
    <property type="project" value="UniProtKB-SubCell"/>
</dbReference>
<evidence type="ECO:0000313" key="8">
    <source>
        <dbReference type="Proteomes" id="UP000000628"/>
    </source>
</evidence>
<dbReference type="InterPro" id="IPR005669">
    <property type="entry name" value="Thiosulph/SO4-bd"/>
</dbReference>
<dbReference type="EMBL" id="CP001706">
    <property type="protein sequence ID" value="ACV09988.1"/>
    <property type="molecule type" value="Genomic_DNA"/>
</dbReference>
<evidence type="ECO:0000256" key="6">
    <source>
        <dbReference type="SAM" id="SignalP"/>
    </source>
</evidence>
<protein>
    <submittedName>
        <fullName evidence="7">Sulfate ABC transporter, periplasmic sulfate-binding protein</fullName>
    </submittedName>
</protein>
<feature type="signal peptide" evidence="6">
    <location>
        <begin position="1"/>
        <end position="29"/>
    </location>
</feature>
<dbReference type="GO" id="GO:1902358">
    <property type="term" value="P:sulfate transmembrane transport"/>
    <property type="evidence" value="ECO:0007669"/>
    <property type="project" value="InterPro"/>
</dbReference>
<evidence type="ECO:0000256" key="3">
    <source>
        <dbReference type="ARBA" id="ARBA00022448"/>
    </source>
</evidence>
<keyword evidence="8" id="KW-1185">Reference proteome</keyword>
<evidence type="ECO:0000256" key="4">
    <source>
        <dbReference type="ARBA" id="ARBA00022729"/>
    </source>
</evidence>
<dbReference type="AlphaFoldDB" id="C7R2J7"/>
<evidence type="ECO:0000256" key="2">
    <source>
        <dbReference type="ARBA" id="ARBA00006099"/>
    </source>
</evidence>
<name>C7R2J7_JONDD</name>
<dbReference type="GO" id="GO:0140104">
    <property type="term" value="F:molecular carrier activity"/>
    <property type="evidence" value="ECO:0007669"/>
    <property type="project" value="InterPro"/>
</dbReference>
<keyword evidence="4 6" id="KW-0732">Signal</keyword>
<keyword evidence="5" id="KW-0574">Periplasm</keyword>
<keyword evidence="3" id="KW-0813">Transport</keyword>
<dbReference type="PANTHER" id="PTHR30368:SF2">
    <property type="entry name" value="SULFATE-BINDING PROTEIN"/>
    <property type="match status" value="1"/>
</dbReference>
<dbReference type="PANTHER" id="PTHR30368">
    <property type="entry name" value="SULFATE-BINDING PROTEIN"/>
    <property type="match status" value="1"/>
</dbReference>
<dbReference type="Gene3D" id="3.40.190.10">
    <property type="entry name" value="Periplasmic binding protein-like II"/>
    <property type="match status" value="2"/>
</dbReference>
<comment type="similarity">
    <text evidence="2">Belongs to the prokaryotic sulfate-binding protein family.</text>
</comment>
<gene>
    <name evidence="7" type="ordered locus">Jden_2354</name>
</gene>
<accession>C7R2J7</accession>
<dbReference type="PROSITE" id="PS51257">
    <property type="entry name" value="PROKAR_LIPOPROTEIN"/>
    <property type="match status" value="1"/>
</dbReference>
<dbReference type="HOGENOM" id="CLU_055615_0_1_11"/>
<dbReference type="SUPFAM" id="SSF53850">
    <property type="entry name" value="Periplasmic binding protein-like II"/>
    <property type="match status" value="1"/>
</dbReference>
<comment type="subcellular location">
    <subcellularLocation>
        <location evidence="1">Periplasm</location>
    </subcellularLocation>
</comment>
<dbReference type="OrthoDB" id="9802127at2"/>
<dbReference type="Pfam" id="PF13531">
    <property type="entry name" value="SBP_bac_11"/>
    <property type="match status" value="1"/>
</dbReference>
<evidence type="ECO:0000256" key="5">
    <source>
        <dbReference type="ARBA" id="ARBA00022764"/>
    </source>
</evidence>
<dbReference type="KEGG" id="jde:Jden_2354"/>
<feature type="chain" id="PRO_5002981186" evidence="6">
    <location>
        <begin position="30"/>
        <end position="344"/>
    </location>
</feature>
<reference evidence="7 8" key="1">
    <citation type="journal article" date="2009" name="Stand. Genomic Sci.">
        <title>Complete genome sequence of Jonesia denitrificans type strain (Prevot 55134).</title>
        <authorList>
            <person name="Pukall R."/>
            <person name="Gehrich-Schroter G."/>
            <person name="Lapidus A."/>
            <person name="Nolan M."/>
            <person name="Glavina Del Rio T."/>
            <person name="Lucas S."/>
            <person name="Chen F."/>
            <person name="Tice H."/>
            <person name="Pitluck S."/>
            <person name="Cheng J.F."/>
            <person name="Copeland A."/>
            <person name="Saunders E."/>
            <person name="Brettin T."/>
            <person name="Detter J.C."/>
            <person name="Bruce D."/>
            <person name="Goodwin L."/>
            <person name="Pati A."/>
            <person name="Ivanova N."/>
            <person name="Mavromatis K."/>
            <person name="Ovchinnikova G."/>
            <person name="Chen A."/>
            <person name="Palaniappan K."/>
            <person name="Land M."/>
            <person name="Hauser L."/>
            <person name="Chang Y.J."/>
            <person name="Jeffries C.D."/>
            <person name="Chain P."/>
            <person name="Goker M."/>
            <person name="Bristow J."/>
            <person name="Eisen J.A."/>
            <person name="Markowitz V."/>
            <person name="Hugenholtz P."/>
            <person name="Kyrpides N.C."/>
            <person name="Klenk H.P."/>
            <person name="Han C."/>
        </authorList>
    </citation>
    <scope>NUCLEOTIDE SEQUENCE [LARGE SCALE GENOMIC DNA]</scope>
    <source>
        <strain evidence="8">ATCC 14870 / DSM 20603 / BCRC 15368 / CIP 55.134 / JCM 11481 / NBRC 15587 / NCTC 10816 / Prevot 55134</strain>
    </source>
</reference>
<evidence type="ECO:0000256" key="1">
    <source>
        <dbReference type="ARBA" id="ARBA00004418"/>
    </source>
</evidence>
<dbReference type="RefSeq" id="WP_015772599.1">
    <property type="nucleotide sequence ID" value="NC_013174.1"/>
</dbReference>
<dbReference type="eggNOG" id="COG1613">
    <property type="taxonomic scope" value="Bacteria"/>
</dbReference>
<dbReference type="Proteomes" id="UP000000628">
    <property type="component" value="Chromosome"/>
</dbReference>